<dbReference type="AlphaFoldDB" id="A0A0V0SEC7"/>
<dbReference type="Proteomes" id="UP000054630">
    <property type="component" value="Unassembled WGS sequence"/>
</dbReference>
<comment type="caution">
    <text evidence="2">The sequence shown here is derived from an EMBL/GenBank/DDBJ whole genome shotgun (WGS) entry which is preliminary data.</text>
</comment>
<gene>
    <name evidence="2" type="primary">arf-1.2</name>
    <name evidence="2" type="ORF">T07_2310</name>
</gene>
<feature type="domain" description="CFA20" evidence="1">
    <location>
        <begin position="16"/>
        <end position="151"/>
    </location>
</feature>
<organism evidence="2 3">
    <name type="scientific">Trichinella nelsoni</name>
    <dbReference type="NCBI Taxonomy" id="6336"/>
    <lineage>
        <taxon>Eukaryota</taxon>
        <taxon>Metazoa</taxon>
        <taxon>Ecdysozoa</taxon>
        <taxon>Nematoda</taxon>
        <taxon>Enoplea</taxon>
        <taxon>Dorylaimia</taxon>
        <taxon>Trichinellida</taxon>
        <taxon>Trichinellidae</taxon>
        <taxon>Trichinella</taxon>
    </lineage>
</organism>
<evidence type="ECO:0000313" key="3">
    <source>
        <dbReference type="Proteomes" id="UP000054630"/>
    </source>
</evidence>
<reference evidence="2 3" key="1">
    <citation type="submission" date="2015-01" db="EMBL/GenBank/DDBJ databases">
        <title>Evolution of Trichinella species and genotypes.</title>
        <authorList>
            <person name="Korhonen P.K."/>
            <person name="Edoardo P."/>
            <person name="Giuseppe L.R."/>
            <person name="Gasser R.B."/>
        </authorList>
    </citation>
    <scope>NUCLEOTIDE SEQUENCE [LARGE SCALE GENOMIC DNA]</scope>
    <source>
        <strain evidence="2">ISS37</strain>
    </source>
</reference>
<dbReference type="PANTHER" id="PTHR12458">
    <property type="entry name" value="ORF PROTEIN"/>
    <property type="match status" value="1"/>
</dbReference>
<dbReference type="InterPro" id="IPR007714">
    <property type="entry name" value="CFA20_dom"/>
</dbReference>
<name>A0A0V0SEC7_9BILA</name>
<keyword evidence="3" id="KW-1185">Reference proteome</keyword>
<sequence length="283" mass="31998">LYIKVECYHCYLVLEVNHCNSGESRNGHIKRIIDDEVESIVLEIAGLDIRSTYIVCPADANVNLGIKLPFLVLLVKNLGKDFSLEVETIDASKAVRRFRWSTFQEKPRQATIICTMPMRLSTGWNFLQINLADISRKLYSQPYRETRRIMLILKVYNLQISPKLMQKLTEEACWSSEYSEIIPSITSSVTDVISGERSYIVMSVRTSSELKLHHIPTLVAKSSITSASTPKSTSINFLIKSGSDDLYIMTCHSMTCICHTVLLRAGQILYNVVRVACEAVLIL</sequence>
<dbReference type="Pfam" id="PF05018">
    <property type="entry name" value="CFA20_dom"/>
    <property type="match status" value="1"/>
</dbReference>
<protein>
    <submittedName>
        <fullName evidence="2">UPF0468 protein C16orf80-like protein</fullName>
    </submittedName>
</protein>
<accession>A0A0V0SEC7</accession>
<dbReference type="InterPro" id="IPR040441">
    <property type="entry name" value="CFA20/CFAP20DC"/>
</dbReference>
<evidence type="ECO:0000259" key="1">
    <source>
        <dbReference type="Pfam" id="PF05018"/>
    </source>
</evidence>
<dbReference type="OrthoDB" id="2011769at2759"/>
<proteinExistence type="predicted"/>
<evidence type="ECO:0000313" key="2">
    <source>
        <dbReference type="EMBL" id="KRX25117.1"/>
    </source>
</evidence>
<dbReference type="EMBL" id="JYDL01000014">
    <property type="protein sequence ID" value="KRX25117.1"/>
    <property type="molecule type" value="Genomic_DNA"/>
</dbReference>
<feature type="non-terminal residue" evidence="2">
    <location>
        <position position="1"/>
    </location>
</feature>